<accession>A0ABV7Z8R5</accession>
<keyword evidence="2" id="KW-0998">Cell outer membrane</keyword>
<proteinExistence type="predicted"/>
<reference evidence="5" key="1">
    <citation type="journal article" date="2019" name="Int. J. Syst. Evol. Microbiol.">
        <title>The Global Catalogue of Microorganisms (GCM) 10K type strain sequencing project: providing services to taxonomists for standard genome sequencing and annotation.</title>
        <authorList>
            <consortium name="The Broad Institute Genomics Platform"/>
            <consortium name="The Broad Institute Genome Sequencing Center for Infectious Disease"/>
            <person name="Wu L."/>
            <person name="Ma J."/>
        </authorList>
    </citation>
    <scope>NUCLEOTIDE SEQUENCE [LARGE SCALE GENOMIC DNA]</scope>
    <source>
        <strain evidence="5">CCTCC AB 2017081</strain>
    </source>
</reference>
<keyword evidence="3" id="KW-0812">Transmembrane</keyword>
<keyword evidence="3" id="KW-1133">Transmembrane helix</keyword>
<dbReference type="Pfam" id="PF07963">
    <property type="entry name" value="N_methyl"/>
    <property type="match status" value="1"/>
</dbReference>
<evidence type="ECO:0000256" key="3">
    <source>
        <dbReference type="SAM" id="Phobius"/>
    </source>
</evidence>
<dbReference type="InterPro" id="IPR012902">
    <property type="entry name" value="N_methyl_site"/>
</dbReference>
<keyword evidence="3" id="KW-0472">Membrane</keyword>
<dbReference type="Proteomes" id="UP001595803">
    <property type="component" value="Unassembled WGS sequence"/>
</dbReference>
<feature type="transmembrane region" description="Helical" evidence="3">
    <location>
        <begin position="12"/>
        <end position="33"/>
    </location>
</feature>
<dbReference type="NCBIfam" id="TIGR02532">
    <property type="entry name" value="IV_pilin_GFxxxE"/>
    <property type="match status" value="1"/>
</dbReference>
<evidence type="ECO:0000256" key="1">
    <source>
        <dbReference type="ARBA" id="ARBA00004442"/>
    </source>
</evidence>
<comment type="caution">
    <text evidence="4">The sequence shown here is derived from an EMBL/GenBank/DDBJ whole genome shotgun (WGS) entry which is preliminary data.</text>
</comment>
<protein>
    <submittedName>
        <fullName evidence="4">PilW family protein</fullName>
    </submittedName>
</protein>
<dbReference type="PROSITE" id="PS00409">
    <property type="entry name" value="PROKAR_NTER_METHYL"/>
    <property type="match status" value="1"/>
</dbReference>
<evidence type="ECO:0000313" key="4">
    <source>
        <dbReference type="EMBL" id="MFC3832509.1"/>
    </source>
</evidence>
<gene>
    <name evidence="4" type="ORF">ACFOSB_06520</name>
</gene>
<evidence type="ECO:0000256" key="2">
    <source>
        <dbReference type="ARBA" id="ARBA00023237"/>
    </source>
</evidence>
<organism evidence="4 5">
    <name type="scientific">Deinococcus rufus</name>
    <dbReference type="NCBI Taxonomy" id="2136097"/>
    <lineage>
        <taxon>Bacteria</taxon>
        <taxon>Thermotogati</taxon>
        <taxon>Deinococcota</taxon>
        <taxon>Deinococci</taxon>
        <taxon>Deinococcales</taxon>
        <taxon>Deinococcaceae</taxon>
        <taxon>Deinococcus</taxon>
    </lineage>
</organism>
<dbReference type="RefSeq" id="WP_322474114.1">
    <property type="nucleotide sequence ID" value="NZ_JBHRZG010000006.1"/>
</dbReference>
<comment type="subcellular location">
    <subcellularLocation>
        <location evidence="1">Cell outer membrane</location>
    </subcellularLocation>
</comment>
<sequence>MSRAAGRRHAGAGFTLIELLVALALGVVILAVVSDLLISSSRSASDLQGRNELLEESQIAQNYVVGQLREAVYVFAPGTALNLGTDATTRRPGGSAWQVGSAEWPVVSVVRPPQRVDRPCATPSGPDPEACYQFLAYYPLPRDSWVDGTSGADDPGPDAVNGNRWVLVEYRAIYAAAPPLATLGGATYAPPAGGAARLLLDYVQPPALALPDTPPLFTLDNLRTTGTWTQAPGDIGVTVNLAASRRIAGRDVTVPNRGTEAAASVTTVVAVPRNLGKLP</sequence>
<keyword evidence="5" id="KW-1185">Reference proteome</keyword>
<name>A0ABV7Z8R5_9DEIO</name>
<evidence type="ECO:0000313" key="5">
    <source>
        <dbReference type="Proteomes" id="UP001595803"/>
    </source>
</evidence>
<dbReference type="EMBL" id="JBHRZG010000006">
    <property type="protein sequence ID" value="MFC3832509.1"/>
    <property type="molecule type" value="Genomic_DNA"/>
</dbReference>